<keyword evidence="1" id="KW-0812">Transmembrane</keyword>
<dbReference type="PANTHER" id="PTHR33332">
    <property type="entry name" value="REVERSE TRANSCRIPTASE DOMAIN-CONTAINING PROTEIN"/>
    <property type="match status" value="1"/>
</dbReference>
<evidence type="ECO:0000259" key="2">
    <source>
        <dbReference type="PROSITE" id="PS50878"/>
    </source>
</evidence>
<name>A0A6H5IBB3_9HYME</name>
<keyword evidence="4" id="KW-1185">Reference proteome</keyword>
<evidence type="ECO:0000256" key="1">
    <source>
        <dbReference type="SAM" id="Phobius"/>
    </source>
</evidence>
<sequence length="367" mass="40584">MLQGVVGIKITLLLLLMLLTIIVLDPHQFGFRPEHSTQTAILDLTETIRHAIDKHKVSLVVSFDFSKAFDSIPHTLIIKKLRLIGCTASALDWFASYLSGRSQAICLSDGSCSSFMTTTAGVPQGSVLGPLLFLVFINDLSARLSSSQHMIYADDTQIFCSDLPARAHILLDRSDISAIVAWAEDNGISLNSDKTGAMLCGSQFYVNALKESTPPLFVGDAQLQMMPELTILGLKLTPIPNIVLLRRRHGEVDYHLTQLLTGHGFFKHHSKSSPQRKKLSKIHEDIQKAGPDSSMLVGLCQAIIAFIMIYIYDYVALNFEKVYIIFKCHTYWQCKKGKSMECAARAITNPEGEAAKAVIVKGKIVFE</sequence>
<dbReference type="SUPFAM" id="SSF56672">
    <property type="entry name" value="DNA/RNA polymerases"/>
    <property type="match status" value="1"/>
</dbReference>
<dbReference type="Proteomes" id="UP000479190">
    <property type="component" value="Unassembled WGS sequence"/>
</dbReference>
<gene>
    <name evidence="3" type="ORF">TBRA_LOCUS5972</name>
</gene>
<dbReference type="OrthoDB" id="426210at2759"/>
<keyword evidence="1" id="KW-1133">Transmembrane helix</keyword>
<dbReference type="EMBL" id="CADCXV010000731">
    <property type="protein sequence ID" value="CAB0034074.1"/>
    <property type="molecule type" value="Genomic_DNA"/>
</dbReference>
<feature type="domain" description="Reverse transcriptase" evidence="2">
    <location>
        <begin position="1"/>
        <end position="236"/>
    </location>
</feature>
<evidence type="ECO:0000313" key="4">
    <source>
        <dbReference type="Proteomes" id="UP000479190"/>
    </source>
</evidence>
<feature type="transmembrane region" description="Helical" evidence="1">
    <location>
        <begin position="295"/>
        <end position="312"/>
    </location>
</feature>
<dbReference type="PROSITE" id="PS50878">
    <property type="entry name" value="RT_POL"/>
    <property type="match status" value="1"/>
</dbReference>
<accession>A0A6H5IBB3</accession>
<dbReference type="GO" id="GO:0071897">
    <property type="term" value="P:DNA biosynthetic process"/>
    <property type="evidence" value="ECO:0007669"/>
    <property type="project" value="UniProtKB-ARBA"/>
</dbReference>
<dbReference type="Pfam" id="PF00078">
    <property type="entry name" value="RVT_1"/>
    <property type="match status" value="1"/>
</dbReference>
<dbReference type="InterPro" id="IPR000477">
    <property type="entry name" value="RT_dom"/>
</dbReference>
<protein>
    <recommendedName>
        <fullName evidence="2">Reverse transcriptase domain-containing protein</fullName>
    </recommendedName>
</protein>
<dbReference type="AlphaFoldDB" id="A0A6H5IBB3"/>
<feature type="transmembrane region" description="Helical" evidence="1">
    <location>
        <begin position="6"/>
        <end position="24"/>
    </location>
</feature>
<reference evidence="3 4" key="1">
    <citation type="submission" date="2020-02" db="EMBL/GenBank/DDBJ databases">
        <authorList>
            <person name="Ferguson B K."/>
        </authorList>
    </citation>
    <scope>NUCLEOTIDE SEQUENCE [LARGE SCALE GENOMIC DNA]</scope>
</reference>
<dbReference type="InterPro" id="IPR043502">
    <property type="entry name" value="DNA/RNA_pol_sf"/>
</dbReference>
<organism evidence="3 4">
    <name type="scientific">Trichogramma brassicae</name>
    <dbReference type="NCBI Taxonomy" id="86971"/>
    <lineage>
        <taxon>Eukaryota</taxon>
        <taxon>Metazoa</taxon>
        <taxon>Ecdysozoa</taxon>
        <taxon>Arthropoda</taxon>
        <taxon>Hexapoda</taxon>
        <taxon>Insecta</taxon>
        <taxon>Pterygota</taxon>
        <taxon>Neoptera</taxon>
        <taxon>Endopterygota</taxon>
        <taxon>Hymenoptera</taxon>
        <taxon>Apocrita</taxon>
        <taxon>Proctotrupomorpha</taxon>
        <taxon>Chalcidoidea</taxon>
        <taxon>Trichogrammatidae</taxon>
        <taxon>Trichogramma</taxon>
    </lineage>
</organism>
<evidence type="ECO:0000313" key="3">
    <source>
        <dbReference type="EMBL" id="CAB0034074.1"/>
    </source>
</evidence>
<dbReference type="CDD" id="cd01650">
    <property type="entry name" value="RT_nLTR_like"/>
    <property type="match status" value="1"/>
</dbReference>
<keyword evidence="1" id="KW-0472">Membrane</keyword>
<proteinExistence type="predicted"/>